<dbReference type="InterPro" id="IPR001867">
    <property type="entry name" value="OmpR/PhoB-type_DNA-bd"/>
</dbReference>
<feature type="DNA-binding region" description="OmpR/PhoB-type" evidence="7">
    <location>
        <begin position="159"/>
        <end position="251"/>
    </location>
</feature>
<evidence type="ECO:0000259" key="8">
    <source>
        <dbReference type="PROSITE" id="PS50110"/>
    </source>
</evidence>
<dbReference type="SUPFAM" id="SSF46894">
    <property type="entry name" value="C-terminal effector domain of the bipartite response regulators"/>
    <property type="match status" value="1"/>
</dbReference>
<dbReference type="GO" id="GO:0005829">
    <property type="term" value="C:cytosol"/>
    <property type="evidence" value="ECO:0007669"/>
    <property type="project" value="TreeGrafter"/>
</dbReference>
<evidence type="ECO:0000313" key="11">
    <source>
        <dbReference type="Proteomes" id="UP000319818"/>
    </source>
</evidence>
<dbReference type="GO" id="GO:0006355">
    <property type="term" value="P:regulation of DNA-templated transcription"/>
    <property type="evidence" value="ECO:0007669"/>
    <property type="project" value="InterPro"/>
</dbReference>
<evidence type="ECO:0000256" key="5">
    <source>
        <dbReference type="ARBA" id="ARBA00023163"/>
    </source>
</evidence>
<evidence type="ECO:0000256" key="7">
    <source>
        <dbReference type="PROSITE-ProRule" id="PRU01091"/>
    </source>
</evidence>
<dbReference type="InterPro" id="IPR011006">
    <property type="entry name" value="CheY-like_superfamily"/>
</dbReference>
<evidence type="ECO:0000256" key="1">
    <source>
        <dbReference type="ARBA" id="ARBA00022553"/>
    </source>
</evidence>
<keyword evidence="3" id="KW-0805">Transcription regulation</keyword>
<evidence type="ECO:0000256" key="6">
    <source>
        <dbReference type="PROSITE-ProRule" id="PRU00169"/>
    </source>
</evidence>
<dbReference type="PANTHER" id="PTHR48111:SF1">
    <property type="entry name" value="TWO-COMPONENT RESPONSE REGULATOR ORR33"/>
    <property type="match status" value="1"/>
</dbReference>
<dbReference type="CDD" id="cd00383">
    <property type="entry name" value="trans_reg_C"/>
    <property type="match status" value="1"/>
</dbReference>
<keyword evidence="5" id="KW-0804">Transcription</keyword>
<dbReference type="GO" id="GO:0032993">
    <property type="term" value="C:protein-DNA complex"/>
    <property type="evidence" value="ECO:0007669"/>
    <property type="project" value="TreeGrafter"/>
</dbReference>
<name>A0A543FQU5_9PSEU</name>
<feature type="modified residue" description="4-aspartylphosphate" evidence="6">
    <location>
        <position position="86"/>
    </location>
</feature>
<dbReference type="GO" id="GO:0000156">
    <property type="term" value="F:phosphorelay response regulator activity"/>
    <property type="evidence" value="ECO:0007669"/>
    <property type="project" value="TreeGrafter"/>
</dbReference>
<dbReference type="EMBL" id="VFPH01000003">
    <property type="protein sequence ID" value="TQM36202.1"/>
    <property type="molecule type" value="Genomic_DNA"/>
</dbReference>
<gene>
    <name evidence="10" type="ORF">FB388_7657</name>
</gene>
<evidence type="ECO:0000259" key="9">
    <source>
        <dbReference type="PROSITE" id="PS51755"/>
    </source>
</evidence>
<dbReference type="PROSITE" id="PS50110">
    <property type="entry name" value="RESPONSE_REGULATORY"/>
    <property type="match status" value="1"/>
</dbReference>
<dbReference type="SUPFAM" id="SSF52172">
    <property type="entry name" value="CheY-like"/>
    <property type="match status" value="1"/>
</dbReference>
<accession>A0A543FQU5</accession>
<dbReference type="GO" id="GO:0000976">
    <property type="term" value="F:transcription cis-regulatory region binding"/>
    <property type="evidence" value="ECO:0007669"/>
    <property type="project" value="TreeGrafter"/>
</dbReference>
<dbReference type="PANTHER" id="PTHR48111">
    <property type="entry name" value="REGULATOR OF RPOS"/>
    <property type="match status" value="1"/>
</dbReference>
<dbReference type="Proteomes" id="UP000319818">
    <property type="component" value="Unassembled WGS sequence"/>
</dbReference>
<dbReference type="InterPro" id="IPR016032">
    <property type="entry name" value="Sig_transdc_resp-reg_C-effctor"/>
</dbReference>
<dbReference type="Gene3D" id="3.40.50.2300">
    <property type="match status" value="1"/>
</dbReference>
<dbReference type="AlphaFoldDB" id="A0A543FQU5"/>
<dbReference type="SMART" id="SM00862">
    <property type="entry name" value="Trans_reg_C"/>
    <property type="match status" value="1"/>
</dbReference>
<keyword evidence="1 6" id="KW-0597">Phosphoprotein</keyword>
<keyword evidence="11" id="KW-1185">Reference proteome</keyword>
<evidence type="ECO:0000256" key="4">
    <source>
        <dbReference type="ARBA" id="ARBA00023125"/>
    </source>
</evidence>
<evidence type="ECO:0000313" key="10">
    <source>
        <dbReference type="EMBL" id="TQM36202.1"/>
    </source>
</evidence>
<feature type="domain" description="OmpR/PhoB-type" evidence="9">
    <location>
        <begin position="159"/>
        <end position="251"/>
    </location>
</feature>
<proteinExistence type="predicted"/>
<comment type="caution">
    <text evidence="10">The sequence shown here is derived from an EMBL/GenBank/DDBJ whole genome shotgun (WGS) entry which is preliminary data.</text>
</comment>
<dbReference type="InterPro" id="IPR001789">
    <property type="entry name" value="Sig_transdc_resp-reg_receiver"/>
</dbReference>
<keyword evidence="4 7" id="KW-0238">DNA-binding</keyword>
<protein>
    <submittedName>
        <fullName evidence="10">Two-component system response regulator QseB</fullName>
    </submittedName>
</protein>
<dbReference type="InterPro" id="IPR039420">
    <property type="entry name" value="WalR-like"/>
</dbReference>
<dbReference type="Gene3D" id="1.10.10.10">
    <property type="entry name" value="Winged helix-like DNA-binding domain superfamily/Winged helix DNA-binding domain"/>
    <property type="match status" value="1"/>
</dbReference>
<evidence type="ECO:0000256" key="3">
    <source>
        <dbReference type="ARBA" id="ARBA00023015"/>
    </source>
</evidence>
<evidence type="ECO:0000256" key="2">
    <source>
        <dbReference type="ARBA" id="ARBA00023012"/>
    </source>
</evidence>
<reference evidence="10 11" key="1">
    <citation type="submission" date="2019-06" db="EMBL/GenBank/DDBJ databases">
        <title>Sequencing the genomes of 1000 actinobacteria strains.</title>
        <authorList>
            <person name="Klenk H.-P."/>
        </authorList>
    </citation>
    <scope>NUCLEOTIDE SEQUENCE [LARGE SCALE GENOMIC DNA]</scope>
    <source>
        <strain evidence="10 11">DSM 45511</strain>
    </source>
</reference>
<dbReference type="PROSITE" id="PS51755">
    <property type="entry name" value="OMPR_PHOB"/>
    <property type="match status" value="1"/>
</dbReference>
<feature type="domain" description="Response regulatory" evidence="8">
    <location>
        <begin position="37"/>
        <end position="151"/>
    </location>
</feature>
<dbReference type="OrthoDB" id="5242569at2"/>
<sequence>MLPAAPPGGASSYTSAAVSTRVSVPPNTLPTTTTTNHVLLALPPTAASASVLRSLRSEGVSVSPVSDGIGVLDAVRNRDPALVVLDVELPGPDQAAVLVAVQTEAPNVPVIAVTPRERRVGLLGLLRGDRDDFLVRPFAVDELAARIRLRLRLGPAVENTVLRLGELVVDTEFGDVSVDGQSISLSPTEYALLMALIAEPGEVVPPHRLAREVWSEPASPNLVQVYISYLRRKIGAERIRTVRGEGYVLEA</sequence>
<dbReference type="Pfam" id="PF00486">
    <property type="entry name" value="Trans_reg_C"/>
    <property type="match status" value="1"/>
</dbReference>
<dbReference type="Pfam" id="PF00072">
    <property type="entry name" value="Response_reg"/>
    <property type="match status" value="1"/>
</dbReference>
<dbReference type="InterPro" id="IPR036388">
    <property type="entry name" value="WH-like_DNA-bd_sf"/>
</dbReference>
<keyword evidence="2" id="KW-0902">Two-component regulatory system</keyword>
<organism evidence="10 11">
    <name type="scientific">Pseudonocardia cypriaca</name>
    <dbReference type="NCBI Taxonomy" id="882449"/>
    <lineage>
        <taxon>Bacteria</taxon>
        <taxon>Bacillati</taxon>
        <taxon>Actinomycetota</taxon>
        <taxon>Actinomycetes</taxon>
        <taxon>Pseudonocardiales</taxon>
        <taxon>Pseudonocardiaceae</taxon>
        <taxon>Pseudonocardia</taxon>
    </lineage>
</organism>